<keyword evidence="2" id="KW-1185">Reference proteome</keyword>
<protein>
    <submittedName>
        <fullName evidence="1">Uncharacterized protein</fullName>
    </submittedName>
</protein>
<sequence>MTKVNISTTTNPITIPILAATSSTASLANADEVSIIPAFVVSHCVDPTLSFLYSFSKPPVDSGELEAGASAAMPSVNSAPGADPSSASNLLRIYSEYLLNVYLQSDPDTRWCSNGCG</sequence>
<gene>
    <name evidence="1" type="ORF">PXEA_LOCUS23680</name>
</gene>
<dbReference type="AlphaFoldDB" id="A0A3S5ARH9"/>
<dbReference type="Proteomes" id="UP000784294">
    <property type="component" value="Unassembled WGS sequence"/>
</dbReference>
<evidence type="ECO:0000313" key="2">
    <source>
        <dbReference type="Proteomes" id="UP000784294"/>
    </source>
</evidence>
<dbReference type="EMBL" id="CAAALY010110634">
    <property type="protein sequence ID" value="VEL30240.1"/>
    <property type="molecule type" value="Genomic_DNA"/>
</dbReference>
<reference evidence="1" key="1">
    <citation type="submission" date="2018-11" db="EMBL/GenBank/DDBJ databases">
        <authorList>
            <consortium name="Pathogen Informatics"/>
        </authorList>
    </citation>
    <scope>NUCLEOTIDE SEQUENCE</scope>
</reference>
<comment type="caution">
    <text evidence="1">The sequence shown here is derived from an EMBL/GenBank/DDBJ whole genome shotgun (WGS) entry which is preliminary data.</text>
</comment>
<evidence type="ECO:0000313" key="1">
    <source>
        <dbReference type="EMBL" id="VEL30240.1"/>
    </source>
</evidence>
<organism evidence="1 2">
    <name type="scientific">Protopolystoma xenopodis</name>
    <dbReference type="NCBI Taxonomy" id="117903"/>
    <lineage>
        <taxon>Eukaryota</taxon>
        <taxon>Metazoa</taxon>
        <taxon>Spiralia</taxon>
        <taxon>Lophotrochozoa</taxon>
        <taxon>Platyhelminthes</taxon>
        <taxon>Monogenea</taxon>
        <taxon>Polyopisthocotylea</taxon>
        <taxon>Polystomatidea</taxon>
        <taxon>Polystomatidae</taxon>
        <taxon>Protopolystoma</taxon>
    </lineage>
</organism>
<accession>A0A3S5ARH9</accession>
<name>A0A3S5ARH9_9PLAT</name>
<proteinExistence type="predicted"/>